<protein>
    <submittedName>
        <fullName evidence="2">Uncharacterized protein</fullName>
    </submittedName>
</protein>
<name>A0ABX1VL19_9PLAN</name>
<organism evidence="2 3">
    <name type="scientific">Alienimonas chondri</name>
    <dbReference type="NCBI Taxonomy" id="2681879"/>
    <lineage>
        <taxon>Bacteria</taxon>
        <taxon>Pseudomonadati</taxon>
        <taxon>Planctomycetota</taxon>
        <taxon>Planctomycetia</taxon>
        <taxon>Planctomycetales</taxon>
        <taxon>Planctomycetaceae</taxon>
        <taxon>Alienimonas</taxon>
    </lineage>
</organism>
<dbReference type="RefSeq" id="WP_171189912.1">
    <property type="nucleotide sequence ID" value="NZ_WTPX01000259.1"/>
</dbReference>
<proteinExistence type="predicted"/>
<feature type="region of interest" description="Disordered" evidence="1">
    <location>
        <begin position="168"/>
        <end position="189"/>
    </location>
</feature>
<dbReference type="Proteomes" id="UP000609651">
    <property type="component" value="Unassembled WGS sequence"/>
</dbReference>
<evidence type="ECO:0000313" key="2">
    <source>
        <dbReference type="EMBL" id="NNJ28011.1"/>
    </source>
</evidence>
<feature type="region of interest" description="Disordered" evidence="1">
    <location>
        <begin position="207"/>
        <end position="227"/>
    </location>
</feature>
<reference evidence="2 3" key="1">
    <citation type="journal article" date="2020" name="Syst. Appl. Microbiol.">
        <title>Alienimonas chondri sp. nov., a novel planctomycete isolated from the biofilm of the red alga Chondrus crispus.</title>
        <authorList>
            <person name="Vitorino I."/>
            <person name="Albuquerque L."/>
            <person name="Wiegand S."/>
            <person name="Kallscheuer N."/>
            <person name="da Costa M.S."/>
            <person name="Lobo-da-Cunha A."/>
            <person name="Jogler C."/>
            <person name="Lage O.M."/>
        </authorList>
    </citation>
    <scope>NUCLEOTIDE SEQUENCE [LARGE SCALE GENOMIC DNA]</scope>
    <source>
        <strain evidence="2 3">LzC2</strain>
    </source>
</reference>
<evidence type="ECO:0000313" key="3">
    <source>
        <dbReference type="Proteomes" id="UP000609651"/>
    </source>
</evidence>
<comment type="caution">
    <text evidence="2">The sequence shown here is derived from an EMBL/GenBank/DDBJ whole genome shotgun (WGS) entry which is preliminary data.</text>
</comment>
<keyword evidence="3" id="KW-1185">Reference proteome</keyword>
<gene>
    <name evidence="2" type="ORF">LzC2_41220</name>
</gene>
<sequence>MLTAPLLLACLLAPQEGVPPRENADEPLTGIALERQAEAELEAALDAPLAKPLVFAPGATVASVVVELLPEQTVMPDSPRLDLEGIDLRDLPLYGGVELPAGRFSVRRAIEELLDSVNEVPLTMINDGGILKITTQDYADERLVTRVYPVRDLLEAAGPGYVDRPQFQWHGGSMGGGGAAPQGGLGGGGFGGGGQFSLAPVANQFGAAQPQPQAAPAPAKDGPPTPLEIAQAAEQPLIDLIQTVTGGIDNGGGWEEIDGEGGAMEYFDGVLSVRQTEAVHRQIATLLSDLRDAFDDQPWSFPIDVNAAHAADHAAHDHSHDDHDHDHAEAVE</sequence>
<accession>A0ABX1VL19</accession>
<evidence type="ECO:0000256" key="1">
    <source>
        <dbReference type="SAM" id="MobiDB-lite"/>
    </source>
</evidence>
<feature type="region of interest" description="Disordered" evidence="1">
    <location>
        <begin position="311"/>
        <end position="332"/>
    </location>
</feature>
<feature type="compositionally biased region" description="Gly residues" evidence="1">
    <location>
        <begin position="172"/>
        <end position="189"/>
    </location>
</feature>
<feature type="compositionally biased region" description="Low complexity" evidence="1">
    <location>
        <begin position="207"/>
        <end position="219"/>
    </location>
</feature>
<dbReference type="EMBL" id="WTPX01000259">
    <property type="protein sequence ID" value="NNJ28011.1"/>
    <property type="molecule type" value="Genomic_DNA"/>
</dbReference>